<proteinExistence type="inferred from homology"/>
<keyword evidence="3" id="KW-0029">Amino-acid transport</keyword>
<accession>A0A7W6S1H8</accession>
<comment type="caution">
    <text evidence="6">The sequence shown here is derived from an EMBL/GenBank/DDBJ whole genome shotgun (WGS) entry which is preliminary data.</text>
</comment>
<keyword evidence="3" id="KW-0813">Transport</keyword>
<sequence>MTMPALRAALAAALSVPLALAAPAASVAWAADDDPAKVGPVKIGMVTTLSTKAGYLGADVRDGFRLAIKQGGGALGGVPVNLLVEDDDRDPGKGREIAERFVTRDDVKIMTGIIFSNVALAVIPKVVKDGVIYVSPNAGPSQLAGKGCHPYHFNVAWQNDNLHEAMGQYATDAGFERMVILAPNYPAGKDALAGFKRFYTGGTVVSEVYTTLGQSDYAAEIAGIRNAEPDAVFFFLPGGMGINFMKQVHQAGLGESVQLIGSGFSADHKLLNAVGAAADGMLNSAQWSPDLDTPVNAAFVAAYRAEYDAVPTIYSQQGYDAALAIGAALEATGGDLSDLDAFAAALKQADFASPRGDFRFGTNNFPVQDIYLRKAVMDPDGTLRNEVQGVIFEDHVDAYAAACAMK</sequence>
<dbReference type="InterPro" id="IPR028082">
    <property type="entry name" value="Peripla_BP_I"/>
</dbReference>
<dbReference type="Proteomes" id="UP000555728">
    <property type="component" value="Unassembled WGS sequence"/>
</dbReference>
<feature type="chain" id="PRO_5030718564" evidence="4">
    <location>
        <begin position="22"/>
        <end position="406"/>
    </location>
</feature>
<dbReference type="RefSeq" id="WP_184436638.1">
    <property type="nucleotide sequence ID" value="NZ_JACIGI010000029.1"/>
</dbReference>
<keyword evidence="2 4" id="KW-0732">Signal</keyword>
<evidence type="ECO:0000259" key="5">
    <source>
        <dbReference type="Pfam" id="PF13458"/>
    </source>
</evidence>
<evidence type="ECO:0000256" key="4">
    <source>
        <dbReference type="SAM" id="SignalP"/>
    </source>
</evidence>
<feature type="domain" description="Leucine-binding protein" evidence="5">
    <location>
        <begin position="40"/>
        <end position="375"/>
    </location>
</feature>
<evidence type="ECO:0000256" key="3">
    <source>
        <dbReference type="ARBA" id="ARBA00022970"/>
    </source>
</evidence>
<dbReference type="CDD" id="cd06359">
    <property type="entry name" value="PBP1_Nba-like"/>
    <property type="match status" value="1"/>
</dbReference>
<dbReference type="Gene3D" id="3.40.50.2300">
    <property type="match status" value="2"/>
</dbReference>
<feature type="signal peptide" evidence="4">
    <location>
        <begin position="1"/>
        <end position="21"/>
    </location>
</feature>
<name>A0A7W6S1H8_9PROT</name>
<keyword evidence="7" id="KW-1185">Reference proteome</keyword>
<dbReference type="AlphaFoldDB" id="A0A7W6S1H8"/>
<evidence type="ECO:0000313" key="6">
    <source>
        <dbReference type="EMBL" id="MBB4287163.1"/>
    </source>
</evidence>
<dbReference type="PANTHER" id="PTHR30483:SF6">
    <property type="entry name" value="PERIPLASMIC BINDING PROTEIN OF ABC TRANSPORTER FOR NATURAL AMINO ACIDS"/>
    <property type="match status" value="1"/>
</dbReference>
<reference evidence="6 7" key="1">
    <citation type="submission" date="2020-08" db="EMBL/GenBank/DDBJ databases">
        <title>Genome sequencing of Purple Non-Sulfur Bacteria from various extreme environments.</title>
        <authorList>
            <person name="Mayer M."/>
        </authorList>
    </citation>
    <scope>NUCLEOTIDE SEQUENCE [LARGE SCALE GENOMIC DNA]</scope>
    <source>
        <strain evidence="6 7">JA135</strain>
    </source>
</reference>
<dbReference type="Pfam" id="PF13458">
    <property type="entry name" value="Peripla_BP_6"/>
    <property type="match status" value="1"/>
</dbReference>
<organism evidence="6 7">
    <name type="scientific">Roseospira goensis</name>
    <dbReference type="NCBI Taxonomy" id="391922"/>
    <lineage>
        <taxon>Bacteria</taxon>
        <taxon>Pseudomonadati</taxon>
        <taxon>Pseudomonadota</taxon>
        <taxon>Alphaproteobacteria</taxon>
        <taxon>Rhodospirillales</taxon>
        <taxon>Rhodospirillaceae</taxon>
        <taxon>Roseospira</taxon>
    </lineage>
</organism>
<dbReference type="InterPro" id="IPR028081">
    <property type="entry name" value="Leu-bd"/>
</dbReference>
<dbReference type="GO" id="GO:0006865">
    <property type="term" value="P:amino acid transport"/>
    <property type="evidence" value="ECO:0007669"/>
    <property type="project" value="UniProtKB-KW"/>
</dbReference>
<protein>
    <submittedName>
        <fullName evidence="6">Branched-chain amino acid transport system substrate-binding protein</fullName>
    </submittedName>
</protein>
<dbReference type="InterPro" id="IPR051010">
    <property type="entry name" value="BCAA_transport"/>
</dbReference>
<comment type="similarity">
    <text evidence="1">Belongs to the leucine-binding protein family.</text>
</comment>
<dbReference type="PANTHER" id="PTHR30483">
    <property type="entry name" value="LEUCINE-SPECIFIC-BINDING PROTEIN"/>
    <property type="match status" value="1"/>
</dbReference>
<dbReference type="EMBL" id="JACIGI010000029">
    <property type="protein sequence ID" value="MBB4287163.1"/>
    <property type="molecule type" value="Genomic_DNA"/>
</dbReference>
<evidence type="ECO:0000313" key="7">
    <source>
        <dbReference type="Proteomes" id="UP000555728"/>
    </source>
</evidence>
<gene>
    <name evidence="6" type="ORF">GGD88_002907</name>
</gene>
<evidence type="ECO:0000256" key="2">
    <source>
        <dbReference type="ARBA" id="ARBA00022729"/>
    </source>
</evidence>
<evidence type="ECO:0000256" key="1">
    <source>
        <dbReference type="ARBA" id="ARBA00010062"/>
    </source>
</evidence>
<dbReference type="SUPFAM" id="SSF53822">
    <property type="entry name" value="Periplasmic binding protein-like I"/>
    <property type="match status" value="1"/>
</dbReference>